<dbReference type="InterPro" id="IPR005519">
    <property type="entry name" value="Acid_phosphat_B-like"/>
</dbReference>
<evidence type="ECO:0000313" key="6">
    <source>
        <dbReference type="Proteomes" id="UP001202328"/>
    </source>
</evidence>
<keyword evidence="2" id="KW-0325">Glycoprotein</keyword>
<evidence type="ECO:0008006" key="7">
    <source>
        <dbReference type="Google" id="ProtNLM"/>
    </source>
</evidence>
<dbReference type="Proteomes" id="UP001202328">
    <property type="component" value="Unassembled WGS sequence"/>
</dbReference>
<evidence type="ECO:0000256" key="3">
    <source>
        <dbReference type="PIRNR" id="PIRNR002674"/>
    </source>
</evidence>
<dbReference type="InterPro" id="IPR014403">
    <property type="entry name" value="APS1/VSP"/>
</dbReference>
<keyword evidence="1 4" id="KW-0732">Signal</keyword>
<dbReference type="PANTHER" id="PTHR31284:SF10">
    <property type="entry name" value="ACID PHOSPHATASE-LIKE PROTEIN"/>
    <property type="match status" value="1"/>
</dbReference>
<feature type="chain" id="PRO_5042009627" description="Acid phosphatase" evidence="4">
    <location>
        <begin position="23"/>
        <end position="291"/>
    </location>
</feature>
<dbReference type="Pfam" id="PF03767">
    <property type="entry name" value="Acid_phosphat_B"/>
    <property type="match status" value="1"/>
</dbReference>
<protein>
    <recommendedName>
        <fullName evidence="7">Acid phosphatase</fullName>
    </recommendedName>
</protein>
<keyword evidence="6" id="KW-1185">Reference proteome</keyword>
<dbReference type="EMBL" id="JAJJMB010010439">
    <property type="protein sequence ID" value="KAI3908762.1"/>
    <property type="molecule type" value="Genomic_DNA"/>
</dbReference>
<dbReference type="PIRSF" id="PIRSF002674">
    <property type="entry name" value="VSP"/>
    <property type="match status" value="1"/>
</dbReference>
<evidence type="ECO:0000256" key="4">
    <source>
        <dbReference type="SAM" id="SignalP"/>
    </source>
</evidence>
<gene>
    <name evidence="5" type="ORF">MKW98_029312</name>
</gene>
<proteinExistence type="inferred from homology"/>
<comment type="caution">
    <text evidence="5">The sequence shown here is derived from an EMBL/GenBank/DDBJ whole genome shotgun (WGS) entry which is preliminary data.</text>
</comment>
<sequence length="291" mass="33604">MAYPTRIFIILIISIQISHTYSQSVIQSPLKKNRIIDRKTLIRDITDDDEIFCDSWKFTVETNDAGIWSRIPKRCVKFVGDYMLGIRYASDSDRVLDSSLSFARNVKIAGDGKDAWVFDIDETLLSNVPYYQLHGFGSGLFDEKSFDEWVDLAEAPALPASLKLFYELKHLGFKIILLTGRSEFQRSATEKNLLFAGYDDWEKLLLRDDSDIGKNATLYKSQRRQLAEEEGYRIHGNSDYLLTIRVRDDTDIGKKCYIVQIREEAAQWSDLLGFSRAKRSFKLPNPMYYIA</sequence>
<dbReference type="Gene3D" id="3.40.50.1000">
    <property type="entry name" value="HAD superfamily/HAD-like"/>
    <property type="match status" value="1"/>
</dbReference>
<dbReference type="AlphaFoldDB" id="A0AAD4SI84"/>
<comment type="similarity">
    <text evidence="3">Belongs to the APS1/VSP family.</text>
</comment>
<evidence type="ECO:0000256" key="2">
    <source>
        <dbReference type="ARBA" id="ARBA00023180"/>
    </source>
</evidence>
<accession>A0AAD4SI84</accession>
<reference evidence="5" key="1">
    <citation type="submission" date="2022-04" db="EMBL/GenBank/DDBJ databases">
        <title>A functionally conserved STORR gene fusion in Papaver species that diverged 16.8 million years ago.</title>
        <authorList>
            <person name="Catania T."/>
        </authorList>
    </citation>
    <scope>NUCLEOTIDE SEQUENCE</scope>
    <source>
        <strain evidence="5">S-188037</strain>
    </source>
</reference>
<evidence type="ECO:0000256" key="1">
    <source>
        <dbReference type="ARBA" id="ARBA00022729"/>
    </source>
</evidence>
<name>A0AAD4SI84_9MAGN</name>
<dbReference type="SUPFAM" id="SSF56784">
    <property type="entry name" value="HAD-like"/>
    <property type="match status" value="1"/>
</dbReference>
<dbReference type="InterPro" id="IPR023214">
    <property type="entry name" value="HAD_sf"/>
</dbReference>
<dbReference type="PANTHER" id="PTHR31284">
    <property type="entry name" value="ACID PHOSPHATASE-LIKE PROTEIN"/>
    <property type="match status" value="1"/>
</dbReference>
<evidence type="ECO:0000313" key="5">
    <source>
        <dbReference type="EMBL" id="KAI3908762.1"/>
    </source>
</evidence>
<dbReference type="InterPro" id="IPR036412">
    <property type="entry name" value="HAD-like_sf"/>
</dbReference>
<organism evidence="5 6">
    <name type="scientific">Papaver atlanticum</name>
    <dbReference type="NCBI Taxonomy" id="357466"/>
    <lineage>
        <taxon>Eukaryota</taxon>
        <taxon>Viridiplantae</taxon>
        <taxon>Streptophyta</taxon>
        <taxon>Embryophyta</taxon>
        <taxon>Tracheophyta</taxon>
        <taxon>Spermatophyta</taxon>
        <taxon>Magnoliopsida</taxon>
        <taxon>Ranunculales</taxon>
        <taxon>Papaveraceae</taxon>
        <taxon>Papaveroideae</taxon>
        <taxon>Papaver</taxon>
    </lineage>
</organism>
<feature type="signal peptide" evidence="4">
    <location>
        <begin position="1"/>
        <end position="22"/>
    </location>
</feature>
<dbReference type="CDD" id="cd07535">
    <property type="entry name" value="HAD_VSP"/>
    <property type="match status" value="1"/>
</dbReference>